<accession>A0A9P0CLX1</accession>
<dbReference type="FunFam" id="4.10.280.10:FF:000026">
    <property type="entry name" value="Basic helix-loop-helix family, member e23"/>
    <property type="match status" value="1"/>
</dbReference>
<evidence type="ECO:0000259" key="6">
    <source>
        <dbReference type="PROSITE" id="PS50888"/>
    </source>
</evidence>
<dbReference type="GO" id="GO:0070888">
    <property type="term" value="F:E-box binding"/>
    <property type="evidence" value="ECO:0007669"/>
    <property type="project" value="TreeGrafter"/>
</dbReference>
<evidence type="ECO:0000256" key="3">
    <source>
        <dbReference type="ARBA" id="ARBA00023163"/>
    </source>
</evidence>
<dbReference type="GO" id="GO:0046983">
    <property type="term" value="F:protein dimerization activity"/>
    <property type="evidence" value="ECO:0007669"/>
    <property type="project" value="InterPro"/>
</dbReference>
<dbReference type="GO" id="GO:0061564">
    <property type="term" value="P:axon development"/>
    <property type="evidence" value="ECO:0007669"/>
    <property type="project" value="TreeGrafter"/>
</dbReference>
<dbReference type="OrthoDB" id="10011855at2759"/>
<keyword evidence="8" id="KW-1185">Reference proteome</keyword>
<keyword evidence="4" id="KW-0539">Nucleus</keyword>
<dbReference type="EMBL" id="OV651825">
    <property type="protein sequence ID" value="CAH1102968.1"/>
    <property type="molecule type" value="Genomic_DNA"/>
</dbReference>
<evidence type="ECO:0000256" key="5">
    <source>
        <dbReference type="SAM" id="MobiDB-lite"/>
    </source>
</evidence>
<dbReference type="InterPro" id="IPR050359">
    <property type="entry name" value="bHLH_transcription_factors"/>
</dbReference>
<keyword evidence="2" id="KW-0805">Transcription regulation</keyword>
<evidence type="ECO:0000313" key="8">
    <source>
        <dbReference type="Proteomes" id="UP001153636"/>
    </source>
</evidence>
<dbReference type="InterPro" id="IPR036638">
    <property type="entry name" value="HLH_DNA-bd_sf"/>
</dbReference>
<feature type="region of interest" description="Disordered" evidence="5">
    <location>
        <begin position="1"/>
        <end position="59"/>
    </location>
</feature>
<feature type="region of interest" description="Disordered" evidence="5">
    <location>
        <begin position="255"/>
        <end position="275"/>
    </location>
</feature>
<evidence type="ECO:0000256" key="1">
    <source>
        <dbReference type="ARBA" id="ARBA00004123"/>
    </source>
</evidence>
<feature type="compositionally biased region" description="Polar residues" evidence="5">
    <location>
        <begin position="73"/>
        <end position="84"/>
    </location>
</feature>
<dbReference type="CDD" id="cd18954">
    <property type="entry name" value="bHLH_TS_bHLHe22_bHLHb5"/>
    <property type="match status" value="1"/>
</dbReference>
<sequence length="275" mass="29124">MKSFDCESSSEGDESTMHAISRGAVEPPQWLRSGGPNWGWQAAVSKTHGSSASASGSVHPATAALDQVGFPQFPSNAEENQTPGRRTPLSAVGLGGFYFQGSQPNPNIVSHGPPSDENNPDPGCSSQSNRSQESRLQNPQNPSSSKGKNRQGKTVRLNINARERRRMHDLNDALDELRSVIPYAHSPSVRKLSKIATLLLAKNYILMQANALEEMKRIIGYLQGTAGAVGAAIVAPPGFDLQGFPAAAKFLQQQSLLPPDNSRRGDGAGGGGTSA</sequence>
<keyword evidence="3" id="KW-0804">Transcription</keyword>
<feature type="domain" description="BHLH" evidence="6">
    <location>
        <begin position="154"/>
        <end position="208"/>
    </location>
</feature>
<dbReference type="PANTHER" id="PTHR19290:SF104">
    <property type="entry name" value="GH17679P"/>
    <property type="match status" value="1"/>
</dbReference>
<evidence type="ECO:0000313" key="7">
    <source>
        <dbReference type="EMBL" id="CAH1102968.1"/>
    </source>
</evidence>
<protein>
    <recommendedName>
        <fullName evidence="6">BHLH domain-containing protein</fullName>
    </recommendedName>
</protein>
<dbReference type="PANTHER" id="PTHR19290">
    <property type="entry name" value="BASIC HELIX-LOOP-HELIX PROTEIN NEUROGENIN-RELATED"/>
    <property type="match status" value="1"/>
</dbReference>
<dbReference type="SUPFAM" id="SSF47459">
    <property type="entry name" value="HLH, helix-loop-helix DNA-binding domain"/>
    <property type="match status" value="1"/>
</dbReference>
<dbReference type="GO" id="GO:0000981">
    <property type="term" value="F:DNA-binding transcription factor activity, RNA polymerase II-specific"/>
    <property type="evidence" value="ECO:0007669"/>
    <property type="project" value="TreeGrafter"/>
</dbReference>
<feature type="compositionally biased region" description="Polar residues" evidence="5">
    <location>
        <begin position="124"/>
        <end position="146"/>
    </location>
</feature>
<dbReference type="Gene3D" id="4.10.280.10">
    <property type="entry name" value="Helix-loop-helix DNA-binding domain"/>
    <property type="match status" value="1"/>
</dbReference>
<dbReference type="SMART" id="SM00353">
    <property type="entry name" value="HLH"/>
    <property type="match status" value="1"/>
</dbReference>
<feature type="region of interest" description="Disordered" evidence="5">
    <location>
        <begin position="71"/>
        <end position="154"/>
    </location>
</feature>
<proteinExistence type="predicted"/>
<comment type="subcellular location">
    <subcellularLocation>
        <location evidence="1">Nucleus</location>
    </subcellularLocation>
</comment>
<dbReference type="GO" id="GO:0005634">
    <property type="term" value="C:nucleus"/>
    <property type="evidence" value="ECO:0007669"/>
    <property type="project" value="UniProtKB-SubCell"/>
</dbReference>
<dbReference type="PROSITE" id="PS50888">
    <property type="entry name" value="BHLH"/>
    <property type="match status" value="1"/>
</dbReference>
<reference evidence="7" key="1">
    <citation type="submission" date="2022-01" db="EMBL/GenBank/DDBJ databases">
        <authorList>
            <person name="King R."/>
        </authorList>
    </citation>
    <scope>NUCLEOTIDE SEQUENCE</scope>
</reference>
<dbReference type="Proteomes" id="UP001153636">
    <property type="component" value="Chromosome 13"/>
</dbReference>
<dbReference type="GO" id="GO:0045944">
    <property type="term" value="P:positive regulation of transcription by RNA polymerase II"/>
    <property type="evidence" value="ECO:0007669"/>
    <property type="project" value="TreeGrafter"/>
</dbReference>
<gene>
    <name evidence="7" type="ORF">PSYICH_LOCUS4028</name>
</gene>
<evidence type="ECO:0000256" key="4">
    <source>
        <dbReference type="ARBA" id="ARBA00023242"/>
    </source>
</evidence>
<dbReference type="InterPro" id="IPR011598">
    <property type="entry name" value="bHLH_dom"/>
</dbReference>
<dbReference type="AlphaFoldDB" id="A0A9P0CLX1"/>
<evidence type="ECO:0000256" key="2">
    <source>
        <dbReference type="ARBA" id="ARBA00023015"/>
    </source>
</evidence>
<dbReference type="GO" id="GO:0007423">
    <property type="term" value="P:sensory organ development"/>
    <property type="evidence" value="ECO:0007669"/>
    <property type="project" value="TreeGrafter"/>
</dbReference>
<organism evidence="7 8">
    <name type="scientific">Psylliodes chrysocephalus</name>
    <dbReference type="NCBI Taxonomy" id="3402493"/>
    <lineage>
        <taxon>Eukaryota</taxon>
        <taxon>Metazoa</taxon>
        <taxon>Ecdysozoa</taxon>
        <taxon>Arthropoda</taxon>
        <taxon>Hexapoda</taxon>
        <taxon>Insecta</taxon>
        <taxon>Pterygota</taxon>
        <taxon>Neoptera</taxon>
        <taxon>Endopterygota</taxon>
        <taxon>Coleoptera</taxon>
        <taxon>Polyphaga</taxon>
        <taxon>Cucujiformia</taxon>
        <taxon>Chrysomeloidea</taxon>
        <taxon>Chrysomelidae</taxon>
        <taxon>Galerucinae</taxon>
        <taxon>Alticini</taxon>
        <taxon>Psylliodes</taxon>
    </lineage>
</organism>
<name>A0A9P0CLX1_9CUCU</name>
<dbReference type="Pfam" id="PF00010">
    <property type="entry name" value="HLH"/>
    <property type="match status" value="1"/>
</dbReference>